<sequence>MHSLLILIIALALLSLSAALKCHSAEMFYHLNGTMRVGPQNQMRIDWCSEGTAFCLWRHSVNEVKGIREDFHCVQNPSQIEKCRNYTGSGTKGCGTGSETVNANRKVYHIEYEECCCKTDLCNDLVPSTTVPPTTTTTSTSPPATVTTAVAPNDPKQDGKNPAAGPTAHFLSLAATAAVIAALSVATRSPLSSNQRRLPQYYPGMLNPPILLIIALALLPLSAALKCYVGTLAFHPNGTLNAEVTVEKNATACAESVSNCYWAYGSSERGYGDEWTCDDEGKCPSRTENTTLDCGSGTTNGTNAANEPISALYEDCCCKLLALLLISIPLQLHASVVNATGVNLHLSGRILCPSGSDATSINLLLYAKIKNELILINKTFADNVGAFTLDTAISAGDHLILYELFGCKNTIHMQCLGLNKGNRLCEQSYAFLVHTLDIEDTGNAWRLNGFDNVKTQEEQIAIDKFPVDMSRIYKSMRTVWQKDLPIGTGSDITDEYVKPTAQPDYIAPPPFVRIG</sequence>
<dbReference type="PANTHER" id="PTHR34721">
    <property type="entry name" value="PROTEIN CBG09734"/>
    <property type="match status" value="1"/>
</dbReference>
<evidence type="ECO:0000256" key="1">
    <source>
        <dbReference type="SAM" id="MobiDB-lite"/>
    </source>
</evidence>
<feature type="chain" id="PRO_5043568196" evidence="2">
    <location>
        <begin position="20"/>
        <end position="515"/>
    </location>
</feature>
<dbReference type="EnsemblMetazoa" id="PPA19263.1">
    <property type="protein sequence ID" value="PPA19263.1"/>
    <property type="gene ID" value="WBGene00108817"/>
</dbReference>
<keyword evidence="2" id="KW-0732">Signal</keyword>
<feature type="region of interest" description="Disordered" evidence="1">
    <location>
        <begin position="131"/>
        <end position="164"/>
    </location>
</feature>
<evidence type="ECO:0000313" key="3">
    <source>
        <dbReference type="EnsemblMetazoa" id="PPA19263.1"/>
    </source>
</evidence>
<dbReference type="Proteomes" id="UP000005239">
    <property type="component" value="Unassembled WGS sequence"/>
</dbReference>
<name>A0A2A6B696_PRIPA</name>
<proteinExistence type="predicted"/>
<dbReference type="AlphaFoldDB" id="A0A2A6B696"/>
<reference evidence="3" key="2">
    <citation type="submission" date="2022-06" db="UniProtKB">
        <authorList>
            <consortium name="EnsemblMetazoa"/>
        </authorList>
    </citation>
    <scope>IDENTIFICATION</scope>
    <source>
        <strain evidence="3">PS312</strain>
    </source>
</reference>
<organism evidence="3 4">
    <name type="scientific">Pristionchus pacificus</name>
    <name type="common">Parasitic nematode worm</name>
    <dbReference type="NCBI Taxonomy" id="54126"/>
    <lineage>
        <taxon>Eukaryota</taxon>
        <taxon>Metazoa</taxon>
        <taxon>Ecdysozoa</taxon>
        <taxon>Nematoda</taxon>
        <taxon>Chromadorea</taxon>
        <taxon>Rhabditida</taxon>
        <taxon>Rhabditina</taxon>
        <taxon>Diplogasteromorpha</taxon>
        <taxon>Diplogasteroidea</taxon>
        <taxon>Neodiplogasteridae</taxon>
        <taxon>Pristionchus</taxon>
    </lineage>
</organism>
<keyword evidence="4" id="KW-1185">Reference proteome</keyword>
<protein>
    <submittedName>
        <fullName evidence="3">Uncharacterized protein</fullName>
    </submittedName>
</protein>
<feature type="compositionally biased region" description="Low complexity" evidence="1">
    <location>
        <begin position="131"/>
        <end position="152"/>
    </location>
</feature>
<gene>
    <name evidence="3" type="primary">WBGene00108817</name>
</gene>
<reference evidence="4" key="1">
    <citation type="journal article" date="2008" name="Nat. Genet.">
        <title>The Pristionchus pacificus genome provides a unique perspective on nematode lifestyle and parasitism.</title>
        <authorList>
            <person name="Dieterich C."/>
            <person name="Clifton S.W."/>
            <person name="Schuster L.N."/>
            <person name="Chinwalla A."/>
            <person name="Delehaunty K."/>
            <person name="Dinkelacker I."/>
            <person name="Fulton L."/>
            <person name="Fulton R."/>
            <person name="Godfrey J."/>
            <person name="Minx P."/>
            <person name="Mitreva M."/>
            <person name="Roeseler W."/>
            <person name="Tian H."/>
            <person name="Witte H."/>
            <person name="Yang S.P."/>
            <person name="Wilson R.K."/>
            <person name="Sommer R.J."/>
        </authorList>
    </citation>
    <scope>NUCLEOTIDE SEQUENCE [LARGE SCALE GENOMIC DNA]</scope>
    <source>
        <strain evidence="4">PS312</strain>
    </source>
</reference>
<accession>A0A8R1UEW5</accession>
<evidence type="ECO:0000313" key="4">
    <source>
        <dbReference type="Proteomes" id="UP000005239"/>
    </source>
</evidence>
<dbReference type="PANTHER" id="PTHR34721:SF3">
    <property type="entry name" value="ACTIVIN_RECP DOMAIN-CONTAINING PROTEIN-RELATED"/>
    <property type="match status" value="1"/>
</dbReference>
<feature type="signal peptide" evidence="2">
    <location>
        <begin position="1"/>
        <end position="19"/>
    </location>
</feature>
<evidence type="ECO:0000256" key="2">
    <source>
        <dbReference type="SAM" id="SignalP"/>
    </source>
</evidence>
<accession>A0A2A6B696</accession>